<dbReference type="AlphaFoldDB" id="A0A2R8CEM4"/>
<dbReference type="Proteomes" id="UP000244898">
    <property type="component" value="Unassembled WGS sequence"/>
</dbReference>
<proteinExistence type="predicted"/>
<accession>A0A2R8CEM4</accession>
<organism evidence="1 2">
    <name type="scientific">Falsiruegeria mediterranea M17</name>
    <dbReference type="NCBI Taxonomy" id="1200281"/>
    <lineage>
        <taxon>Bacteria</taxon>
        <taxon>Pseudomonadati</taxon>
        <taxon>Pseudomonadota</taxon>
        <taxon>Alphaproteobacteria</taxon>
        <taxon>Rhodobacterales</taxon>
        <taxon>Roseobacteraceae</taxon>
        <taxon>Falsiruegeria</taxon>
    </lineage>
</organism>
<reference evidence="2" key="1">
    <citation type="submission" date="2018-03" db="EMBL/GenBank/DDBJ databases">
        <authorList>
            <person name="Rodrigo-Torres L."/>
            <person name="Arahal R. D."/>
            <person name="Lucena T."/>
        </authorList>
    </citation>
    <scope>NUCLEOTIDE SEQUENCE [LARGE SCALE GENOMIC DNA]</scope>
    <source>
        <strain evidence="2">CECT 7615</strain>
    </source>
</reference>
<evidence type="ECO:0000313" key="1">
    <source>
        <dbReference type="EMBL" id="SPJ30894.1"/>
    </source>
</evidence>
<evidence type="ECO:0000313" key="2">
    <source>
        <dbReference type="Proteomes" id="UP000244898"/>
    </source>
</evidence>
<dbReference type="RefSeq" id="WP_235824180.1">
    <property type="nucleotide sequence ID" value="NZ_ONZG01000014.1"/>
</dbReference>
<sequence length="79" mass="8712">MKAHAATIEENWEKVLAEATFKYAGSVYKDTTKIGEAADDEAHAKAYRAYVKHWGELKGFAMALQSGKTNLGRTAVHLN</sequence>
<protein>
    <submittedName>
        <fullName evidence="1">Uncharacterized protein</fullName>
    </submittedName>
</protein>
<name>A0A2R8CEM4_9RHOB</name>
<keyword evidence="2" id="KW-1185">Reference proteome</keyword>
<gene>
    <name evidence="1" type="ORF">TRM7615_04431</name>
</gene>
<dbReference type="EMBL" id="ONZG01000014">
    <property type="protein sequence ID" value="SPJ30894.1"/>
    <property type="molecule type" value="Genomic_DNA"/>
</dbReference>